<keyword evidence="4 5" id="KW-0472">Membrane</keyword>
<keyword evidence="3 5" id="KW-1133">Transmembrane helix</keyword>
<feature type="transmembrane region" description="Helical" evidence="5">
    <location>
        <begin position="171"/>
        <end position="188"/>
    </location>
</feature>
<keyword evidence="2 5" id="KW-0812">Transmembrane</keyword>
<dbReference type="Pfam" id="PF01925">
    <property type="entry name" value="TauE"/>
    <property type="match status" value="1"/>
</dbReference>
<accession>A0A521BLL1</accession>
<dbReference type="EMBL" id="FXTP01000002">
    <property type="protein sequence ID" value="SMO47965.1"/>
    <property type="molecule type" value="Genomic_DNA"/>
</dbReference>
<evidence type="ECO:0000256" key="1">
    <source>
        <dbReference type="ARBA" id="ARBA00004141"/>
    </source>
</evidence>
<feature type="transmembrane region" description="Helical" evidence="5">
    <location>
        <begin position="130"/>
        <end position="159"/>
    </location>
</feature>
<dbReference type="Proteomes" id="UP000317557">
    <property type="component" value="Unassembled WGS sequence"/>
</dbReference>
<evidence type="ECO:0000313" key="6">
    <source>
        <dbReference type="EMBL" id="SMO47965.1"/>
    </source>
</evidence>
<gene>
    <name evidence="6" type="ORF">SAMN06265219_102373</name>
</gene>
<evidence type="ECO:0000313" key="7">
    <source>
        <dbReference type="Proteomes" id="UP000317557"/>
    </source>
</evidence>
<proteinExistence type="inferred from homology"/>
<dbReference type="InterPro" id="IPR051598">
    <property type="entry name" value="TSUP/Inactive_protease-like"/>
</dbReference>
<dbReference type="AlphaFoldDB" id="A0A521BLL1"/>
<organism evidence="6 7">
    <name type="scientific">Gracilimonas mengyeensis</name>
    <dbReference type="NCBI Taxonomy" id="1302730"/>
    <lineage>
        <taxon>Bacteria</taxon>
        <taxon>Pseudomonadati</taxon>
        <taxon>Balneolota</taxon>
        <taxon>Balneolia</taxon>
        <taxon>Balneolales</taxon>
        <taxon>Balneolaceae</taxon>
        <taxon>Gracilimonas</taxon>
    </lineage>
</organism>
<keyword evidence="5" id="KW-1003">Cell membrane</keyword>
<comment type="similarity">
    <text evidence="5">Belongs to the 4-toluene sulfonate uptake permease (TSUP) (TC 2.A.102) family.</text>
</comment>
<feature type="transmembrane region" description="Helical" evidence="5">
    <location>
        <begin position="39"/>
        <end position="61"/>
    </location>
</feature>
<evidence type="ECO:0000256" key="5">
    <source>
        <dbReference type="RuleBase" id="RU363041"/>
    </source>
</evidence>
<sequence>MLEFPLYLLLLFFVVAFIYGSVGHGGASGYIAILTLTGFFSPQMVSVVLILNILVSSIAMYNYGSRGHFEWTLFWPFAITSIPAAFLGGYITVEASLFFIIVGIVLLLMSATILIRTVKKIKIEQEKPVYIPAALIAGLGIGFLSGLIGVGGGIFLTPFMLFLGWGKLKKIAAVSALFILVNSISGIMGHAFSTAILWSTALYFTIPVVVGGYIGSRTGVKSVKPFFIQYLLAIVLLIAGIKMLAQYLF</sequence>
<evidence type="ECO:0000256" key="3">
    <source>
        <dbReference type="ARBA" id="ARBA00022989"/>
    </source>
</evidence>
<keyword evidence="7" id="KW-1185">Reference proteome</keyword>
<protein>
    <recommendedName>
        <fullName evidence="5">Probable membrane transporter protein</fullName>
    </recommendedName>
</protein>
<dbReference type="OrthoDB" id="560496at2"/>
<comment type="subcellular location">
    <subcellularLocation>
        <location evidence="5">Cell membrane</location>
        <topology evidence="5">Multi-pass membrane protein</topology>
    </subcellularLocation>
    <subcellularLocation>
        <location evidence="1">Membrane</location>
        <topology evidence="1">Multi-pass membrane protein</topology>
    </subcellularLocation>
</comment>
<dbReference type="InterPro" id="IPR002781">
    <property type="entry name" value="TM_pro_TauE-like"/>
</dbReference>
<evidence type="ECO:0000256" key="2">
    <source>
        <dbReference type="ARBA" id="ARBA00022692"/>
    </source>
</evidence>
<reference evidence="6 7" key="1">
    <citation type="submission" date="2017-05" db="EMBL/GenBank/DDBJ databases">
        <authorList>
            <person name="Varghese N."/>
            <person name="Submissions S."/>
        </authorList>
    </citation>
    <scope>NUCLEOTIDE SEQUENCE [LARGE SCALE GENOMIC DNA]</scope>
    <source>
        <strain evidence="6 7">DSM 21985</strain>
    </source>
</reference>
<dbReference type="RefSeq" id="WP_142453369.1">
    <property type="nucleotide sequence ID" value="NZ_FXTP01000002.1"/>
</dbReference>
<feature type="transmembrane region" description="Helical" evidence="5">
    <location>
        <begin position="195"/>
        <end position="214"/>
    </location>
</feature>
<name>A0A521BLL1_9BACT</name>
<evidence type="ECO:0000256" key="4">
    <source>
        <dbReference type="ARBA" id="ARBA00023136"/>
    </source>
</evidence>
<dbReference type="PANTHER" id="PTHR43701:SF5">
    <property type="entry name" value="MEMBRANE TRANSPORTER PROTEIN-RELATED"/>
    <property type="match status" value="1"/>
</dbReference>
<feature type="transmembrane region" description="Helical" evidence="5">
    <location>
        <begin position="97"/>
        <end position="118"/>
    </location>
</feature>
<feature type="transmembrane region" description="Helical" evidence="5">
    <location>
        <begin position="226"/>
        <end position="245"/>
    </location>
</feature>
<dbReference type="PANTHER" id="PTHR43701">
    <property type="entry name" value="MEMBRANE TRANSPORTER PROTEIN MJ0441-RELATED"/>
    <property type="match status" value="1"/>
</dbReference>
<feature type="transmembrane region" description="Helical" evidence="5">
    <location>
        <begin position="73"/>
        <end position="91"/>
    </location>
</feature>
<dbReference type="GO" id="GO:0005886">
    <property type="term" value="C:plasma membrane"/>
    <property type="evidence" value="ECO:0007669"/>
    <property type="project" value="UniProtKB-SubCell"/>
</dbReference>